<keyword evidence="2" id="KW-1185">Reference proteome</keyword>
<sequence>MSKKTVVSVDLLCSKCRLKVMKLISTIEGINSIALDPSKKEVTVIGDADPVCIIKKVRKFRKSAQIKTIGPAKEEKKDEKKEAVLSLPKTCQKCDVWYVRLSLWRSWSCCDRFPVELDVGPLQCQSARQRLSLWRSWSCCDRFPVELDVGPLQCQSARQKTVVSVDLLCSKCRLKVMKLISTIEGINSIALDPSKNTVTVIGDADPVCIIKKVRKFRKSAQIMTIGPAKEEKKDEKKEAVLSLPKTCQKCNVWYVVSDDLYYPLCNIL</sequence>
<dbReference type="EMBL" id="CM037157">
    <property type="protein sequence ID" value="KAH7850423.1"/>
    <property type="molecule type" value="Genomic_DNA"/>
</dbReference>
<protein>
    <submittedName>
        <fullName evidence="1">Uncharacterized protein</fullName>
    </submittedName>
</protein>
<gene>
    <name evidence="1" type="ORF">Vadar_032656</name>
</gene>
<reference evidence="1 2" key="1">
    <citation type="journal article" date="2021" name="Hortic Res">
        <title>High-quality reference genome and annotation aids understanding of berry development for evergreen blueberry (Vaccinium darrowii).</title>
        <authorList>
            <person name="Yu J."/>
            <person name="Hulse-Kemp A.M."/>
            <person name="Babiker E."/>
            <person name="Staton M."/>
        </authorList>
    </citation>
    <scope>NUCLEOTIDE SEQUENCE [LARGE SCALE GENOMIC DNA]</scope>
    <source>
        <strain evidence="2">cv. NJ 8807/NJ 8810</strain>
        <tissue evidence="1">Young leaf</tissue>
    </source>
</reference>
<evidence type="ECO:0000313" key="1">
    <source>
        <dbReference type="EMBL" id="KAH7850423.1"/>
    </source>
</evidence>
<organism evidence="1 2">
    <name type="scientific">Vaccinium darrowii</name>
    <dbReference type="NCBI Taxonomy" id="229202"/>
    <lineage>
        <taxon>Eukaryota</taxon>
        <taxon>Viridiplantae</taxon>
        <taxon>Streptophyta</taxon>
        <taxon>Embryophyta</taxon>
        <taxon>Tracheophyta</taxon>
        <taxon>Spermatophyta</taxon>
        <taxon>Magnoliopsida</taxon>
        <taxon>eudicotyledons</taxon>
        <taxon>Gunneridae</taxon>
        <taxon>Pentapetalae</taxon>
        <taxon>asterids</taxon>
        <taxon>Ericales</taxon>
        <taxon>Ericaceae</taxon>
        <taxon>Vaccinioideae</taxon>
        <taxon>Vaccinieae</taxon>
        <taxon>Vaccinium</taxon>
    </lineage>
</organism>
<dbReference type="Proteomes" id="UP000828048">
    <property type="component" value="Chromosome 7"/>
</dbReference>
<evidence type="ECO:0000313" key="2">
    <source>
        <dbReference type="Proteomes" id="UP000828048"/>
    </source>
</evidence>
<comment type="caution">
    <text evidence="1">The sequence shown here is derived from an EMBL/GenBank/DDBJ whole genome shotgun (WGS) entry which is preliminary data.</text>
</comment>
<accession>A0ACB7YAD3</accession>
<name>A0ACB7YAD3_9ERIC</name>
<proteinExistence type="predicted"/>